<comment type="caution">
    <text evidence="2">The sequence shown here is derived from an EMBL/GenBank/DDBJ whole genome shotgun (WGS) entry which is preliminary data.</text>
</comment>
<feature type="region of interest" description="Disordered" evidence="1">
    <location>
        <begin position="279"/>
        <end position="299"/>
    </location>
</feature>
<proteinExistence type="predicted"/>
<name>A0A5C7J9C4_9BACT</name>
<evidence type="ECO:0000313" key="3">
    <source>
        <dbReference type="Proteomes" id="UP000321026"/>
    </source>
</evidence>
<protein>
    <recommendedName>
        <fullName evidence="4">ATP-binding protein</fullName>
    </recommendedName>
</protein>
<reference evidence="2 3" key="1">
    <citation type="submission" date="2018-09" db="EMBL/GenBank/DDBJ databases">
        <title>Metagenome Assembled Genomes from an Advanced Water Purification Facility.</title>
        <authorList>
            <person name="Stamps B.W."/>
            <person name="Spear J.R."/>
        </authorList>
    </citation>
    <scope>NUCLEOTIDE SEQUENCE [LARGE SCALE GENOMIC DNA]</scope>
    <source>
        <strain evidence="2">Bin_63_2</strain>
    </source>
</reference>
<dbReference type="Pfam" id="PF13479">
    <property type="entry name" value="AAA_24"/>
    <property type="match status" value="1"/>
</dbReference>
<dbReference type="EMBL" id="SSDS01000028">
    <property type="protein sequence ID" value="TXG78059.1"/>
    <property type="molecule type" value="Genomic_DNA"/>
</dbReference>
<evidence type="ECO:0000256" key="1">
    <source>
        <dbReference type="SAM" id="MobiDB-lite"/>
    </source>
</evidence>
<dbReference type="SUPFAM" id="SSF52540">
    <property type="entry name" value="P-loop containing nucleoside triphosphate hydrolases"/>
    <property type="match status" value="1"/>
</dbReference>
<evidence type="ECO:0000313" key="2">
    <source>
        <dbReference type="EMBL" id="TXG78059.1"/>
    </source>
</evidence>
<evidence type="ECO:0008006" key="4">
    <source>
        <dbReference type="Google" id="ProtNLM"/>
    </source>
</evidence>
<sequence length="299" mass="33824">MALRGKKPETIEKRLKALFYGTAGAGKTTAAIQFPKPYLIDTEKGAVNEQYTEIITKQGGVIFQTSDFDELLEECKALLTEKHEYKTLIIDPLTVLYNDLLDKAALKVGTEFGRHYGEANKKMKQLLNLLLKLDMNVIITSHAKNEYAEGMVVIGQTFDCYKKLDYLFDLVLQIDKRGKQRFGKVIKTRIKGFPEAETFEFSYQEIAKRYGAHAIEKDATPITLATPQQISELEHLLDVIKIPQDKIDSWLNKCAADSIKDVTSEQIGKFINYLKEQVNGNTNSNQNSSTQTIQKDSNN</sequence>
<dbReference type="Gene3D" id="3.40.50.300">
    <property type="entry name" value="P-loop containing nucleotide triphosphate hydrolases"/>
    <property type="match status" value="1"/>
</dbReference>
<feature type="compositionally biased region" description="Low complexity" evidence="1">
    <location>
        <begin position="279"/>
        <end position="292"/>
    </location>
</feature>
<dbReference type="AlphaFoldDB" id="A0A5C7J9C4"/>
<dbReference type="InterPro" id="IPR027417">
    <property type="entry name" value="P-loop_NTPase"/>
</dbReference>
<gene>
    <name evidence="2" type="ORF">E6Q11_01790</name>
</gene>
<accession>A0A5C7J9C4</accession>
<dbReference type="Proteomes" id="UP000321026">
    <property type="component" value="Unassembled WGS sequence"/>
</dbReference>
<organism evidence="2 3">
    <name type="scientific">Candidatus Dojkabacteria bacterium</name>
    <dbReference type="NCBI Taxonomy" id="2099670"/>
    <lineage>
        <taxon>Bacteria</taxon>
        <taxon>Candidatus Dojkabacteria</taxon>
    </lineage>
</organism>